<reference evidence="1 2" key="1">
    <citation type="submission" date="2024-02" db="EMBL/GenBank/DDBJ databases">
        <authorList>
            <person name="Vignale AGUSTIN F."/>
            <person name="Sosa J E."/>
            <person name="Modenutti C."/>
        </authorList>
    </citation>
    <scope>NUCLEOTIDE SEQUENCE [LARGE SCALE GENOMIC DNA]</scope>
</reference>
<name>A0ABC8SFD2_9AQUA</name>
<dbReference type="Gene3D" id="3.30.230.70">
    <property type="entry name" value="GHMP Kinase, N-terminal domain"/>
    <property type="match status" value="1"/>
</dbReference>
<evidence type="ECO:0000313" key="1">
    <source>
        <dbReference type="EMBL" id="CAK9155909.1"/>
    </source>
</evidence>
<sequence>MLANPSLHGGPLQFTSSNRHISFHSSVTCPLYLRSKKPGFPPPLSLLLSRRRRRRRLECIPFRIRASAEFKASQLVGESAPYVPQPISVKIPVGDRHILVETGHIGRQASGAVTVTDGET</sequence>
<comment type="caution">
    <text evidence="1">The sequence shown here is derived from an EMBL/GenBank/DDBJ whole genome shotgun (WGS) entry which is preliminary data.</text>
</comment>
<feature type="non-terminal residue" evidence="1">
    <location>
        <position position="120"/>
    </location>
</feature>
<protein>
    <submittedName>
        <fullName evidence="1">Uncharacterized protein</fullName>
    </submittedName>
</protein>
<gene>
    <name evidence="1" type="ORF">ILEXP_LOCUS24324</name>
</gene>
<keyword evidence="2" id="KW-1185">Reference proteome</keyword>
<accession>A0ABC8SFD2</accession>
<dbReference type="EMBL" id="CAUOFW020002759">
    <property type="protein sequence ID" value="CAK9155909.1"/>
    <property type="molecule type" value="Genomic_DNA"/>
</dbReference>
<dbReference type="InterPro" id="IPR027408">
    <property type="entry name" value="PNPase/RNase_PH_dom_sf"/>
</dbReference>
<evidence type="ECO:0000313" key="2">
    <source>
        <dbReference type="Proteomes" id="UP001642360"/>
    </source>
</evidence>
<organism evidence="1 2">
    <name type="scientific">Ilex paraguariensis</name>
    <name type="common">yerba mate</name>
    <dbReference type="NCBI Taxonomy" id="185542"/>
    <lineage>
        <taxon>Eukaryota</taxon>
        <taxon>Viridiplantae</taxon>
        <taxon>Streptophyta</taxon>
        <taxon>Embryophyta</taxon>
        <taxon>Tracheophyta</taxon>
        <taxon>Spermatophyta</taxon>
        <taxon>Magnoliopsida</taxon>
        <taxon>eudicotyledons</taxon>
        <taxon>Gunneridae</taxon>
        <taxon>Pentapetalae</taxon>
        <taxon>asterids</taxon>
        <taxon>campanulids</taxon>
        <taxon>Aquifoliales</taxon>
        <taxon>Aquifoliaceae</taxon>
        <taxon>Ilex</taxon>
    </lineage>
</organism>
<proteinExistence type="predicted"/>
<dbReference type="AlphaFoldDB" id="A0ABC8SFD2"/>
<dbReference type="Proteomes" id="UP001642360">
    <property type="component" value="Unassembled WGS sequence"/>
</dbReference>